<dbReference type="EMBL" id="CAXITT010000173">
    <property type="protein sequence ID" value="CAL1534484.1"/>
    <property type="molecule type" value="Genomic_DNA"/>
</dbReference>
<sequence length="152" mass="16401">MATIHGSILYYSVVIAHSTAGKDCKTNWPVQLLKTRHILKQLGLSLCYQCLTGDACQSLSRSFSFINGVLYCCNDGDNMSLLGPGINVGNVIMGKRNVIINNLNQGNLNCSCSVVDPATLVKINQVNQITGDLVNAITDEVSNVLHNIFGDD</sequence>
<proteinExistence type="predicted"/>
<accession>A0AAV2HKE7</accession>
<gene>
    <name evidence="1" type="ORF">GSLYS_00008444001</name>
</gene>
<dbReference type="Proteomes" id="UP001497497">
    <property type="component" value="Unassembled WGS sequence"/>
</dbReference>
<comment type="caution">
    <text evidence="1">The sequence shown here is derived from an EMBL/GenBank/DDBJ whole genome shotgun (WGS) entry which is preliminary data.</text>
</comment>
<dbReference type="AlphaFoldDB" id="A0AAV2HKE7"/>
<keyword evidence="2" id="KW-1185">Reference proteome</keyword>
<reference evidence="1 2" key="1">
    <citation type="submission" date="2024-04" db="EMBL/GenBank/DDBJ databases">
        <authorList>
            <consortium name="Genoscope - CEA"/>
            <person name="William W."/>
        </authorList>
    </citation>
    <scope>NUCLEOTIDE SEQUENCE [LARGE SCALE GENOMIC DNA]</scope>
</reference>
<evidence type="ECO:0000313" key="1">
    <source>
        <dbReference type="EMBL" id="CAL1534484.1"/>
    </source>
</evidence>
<organism evidence="1 2">
    <name type="scientific">Lymnaea stagnalis</name>
    <name type="common">Great pond snail</name>
    <name type="synonym">Helix stagnalis</name>
    <dbReference type="NCBI Taxonomy" id="6523"/>
    <lineage>
        <taxon>Eukaryota</taxon>
        <taxon>Metazoa</taxon>
        <taxon>Spiralia</taxon>
        <taxon>Lophotrochozoa</taxon>
        <taxon>Mollusca</taxon>
        <taxon>Gastropoda</taxon>
        <taxon>Heterobranchia</taxon>
        <taxon>Euthyneura</taxon>
        <taxon>Panpulmonata</taxon>
        <taxon>Hygrophila</taxon>
        <taxon>Lymnaeoidea</taxon>
        <taxon>Lymnaeidae</taxon>
        <taxon>Lymnaea</taxon>
    </lineage>
</organism>
<protein>
    <submittedName>
        <fullName evidence="1">Uncharacterized protein</fullName>
    </submittedName>
</protein>
<name>A0AAV2HKE7_LYMST</name>
<evidence type="ECO:0000313" key="2">
    <source>
        <dbReference type="Proteomes" id="UP001497497"/>
    </source>
</evidence>